<evidence type="ECO:0000259" key="5">
    <source>
        <dbReference type="Pfam" id="PF01425"/>
    </source>
</evidence>
<dbReference type="OrthoDB" id="6428749at2759"/>
<sequence>MFRPKRRQGSNPNWRDVAKQKKDDQADLLKPYMIPENELPSEDGVLEFLETTDVFPELDREIVNEANAFELLKKMKEGTWTCKQVIMAYIKRATVAHQLTNCLTEIDFDAAIDRAKNLDKMRDQGIVLPLHGLPISLKDQFNIKVLDTTLGYIGRANDPKETEAALVTMLKKLGANVFVKTNLPQSIMVAETENFLWGLTTNPLNRKFTPGGSSGGESALLLSKGSIIGWGTDLGGSVRIPQAMTGGYGYRPTHHRFPYRNVPVTCDGESHVPSVIGPMTRDFPSLVMISKAILQEEPWNYDPICVPMPWNQTEFDNARSRKLRIGVLWDNNIVRPLPPVKRALEVAVEKLKAAGHDLIPFNAEEVEKAAFELSDTFFSVDGGEDVRRDLSKLNEPEHPAVTKLFQGKDSRSIYDYWNLQVQKRKIQECYFERWKATAKKTKSGEPIDFILGPALASSAVPLNKARGINYTKVYNLLNYPAVVFPAGAIDKNVDLPASFEPRSDMEKNVMDLYDPEAMHGFPVNLQLAARSFQDEKLLGGLTNILSDLDISSYNLDESGLHI</sequence>
<gene>
    <name evidence="6" type="ORF">TRICI_006153</name>
</gene>
<name>A0A642UKK6_9ASCO</name>
<dbReference type="GO" id="GO:0016787">
    <property type="term" value="F:hydrolase activity"/>
    <property type="evidence" value="ECO:0007669"/>
    <property type="project" value="UniProtKB-KW"/>
</dbReference>
<dbReference type="InterPro" id="IPR023631">
    <property type="entry name" value="Amidase_dom"/>
</dbReference>
<dbReference type="PIRSF" id="PIRSF001221">
    <property type="entry name" value="Amidase_fungi"/>
    <property type="match status" value="1"/>
</dbReference>
<dbReference type="AlphaFoldDB" id="A0A642UKK6"/>
<evidence type="ECO:0000256" key="4">
    <source>
        <dbReference type="SAM" id="MobiDB-lite"/>
    </source>
</evidence>
<evidence type="ECO:0000256" key="3">
    <source>
        <dbReference type="PIRSR" id="PIRSR001221-1"/>
    </source>
</evidence>
<comment type="caution">
    <text evidence="6">The sequence shown here is derived from an EMBL/GenBank/DDBJ whole genome shotgun (WGS) entry which is preliminary data.</text>
</comment>
<dbReference type="Pfam" id="PF01425">
    <property type="entry name" value="Amidase"/>
    <property type="match status" value="1"/>
</dbReference>
<protein>
    <recommendedName>
        <fullName evidence="5">Amidase domain-containing protein</fullName>
    </recommendedName>
</protein>
<feature type="active site" description="Acyl-ester intermediate" evidence="3">
    <location>
        <position position="237"/>
    </location>
</feature>
<evidence type="ECO:0000313" key="7">
    <source>
        <dbReference type="Proteomes" id="UP000761534"/>
    </source>
</evidence>
<feature type="active site" description="Charge relay system" evidence="3">
    <location>
        <position position="138"/>
    </location>
</feature>
<accession>A0A642UKK6</accession>
<keyword evidence="2" id="KW-0378">Hydrolase</keyword>
<evidence type="ECO:0000313" key="6">
    <source>
        <dbReference type="EMBL" id="KAA8900774.1"/>
    </source>
</evidence>
<dbReference type="Proteomes" id="UP000761534">
    <property type="component" value="Unassembled WGS sequence"/>
</dbReference>
<reference evidence="6" key="1">
    <citation type="journal article" date="2019" name="G3 (Bethesda)">
        <title>Genome Assemblies of Two Rare Opportunistic Yeast Pathogens: Diutina rugosa (syn. Candida rugosa) and Trichomonascus ciferrii (syn. Candida ciferrii).</title>
        <authorList>
            <person name="Mixao V."/>
            <person name="Saus E."/>
            <person name="Hansen A.P."/>
            <person name="Lass-Florl C."/>
            <person name="Gabaldon T."/>
        </authorList>
    </citation>
    <scope>NUCLEOTIDE SEQUENCE</scope>
    <source>
        <strain evidence="6">CBS 4856</strain>
    </source>
</reference>
<dbReference type="EMBL" id="SWFS01000495">
    <property type="protein sequence ID" value="KAA8900774.1"/>
    <property type="molecule type" value="Genomic_DNA"/>
</dbReference>
<feature type="region of interest" description="Disordered" evidence="4">
    <location>
        <begin position="1"/>
        <end position="23"/>
    </location>
</feature>
<feature type="active site" description="Charge relay system" evidence="3">
    <location>
        <position position="213"/>
    </location>
</feature>
<dbReference type="PANTHER" id="PTHR46072">
    <property type="entry name" value="AMIDASE-RELATED-RELATED"/>
    <property type="match status" value="1"/>
</dbReference>
<dbReference type="SUPFAM" id="SSF75304">
    <property type="entry name" value="Amidase signature (AS) enzymes"/>
    <property type="match status" value="1"/>
</dbReference>
<evidence type="ECO:0000256" key="1">
    <source>
        <dbReference type="ARBA" id="ARBA00009199"/>
    </source>
</evidence>
<organism evidence="6 7">
    <name type="scientific">Trichomonascus ciferrii</name>
    <dbReference type="NCBI Taxonomy" id="44093"/>
    <lineage>
        <taxon>Eukaryota</taxon>
        <taxon>Fungi</taxon>
        <taxon>Dikarya</taxon>
        <taxon>Ascomycota</taxon>
        <taxon>Saccharomycotina</taxon>
        <taxon>Dipodascomycetes</taxon>
        <taxon>Dipodascales</taxon>
        <taxon>Trichomonascaceae</taxon>
        <taxon>Trichomonascus</taxon>
        <taxon>Trichomonascus ciferrii complex</taxon>
    </lineage>
</organism>
<evidence type="ECO:0000256" key="2">
    <source>
        <dbReference type="ARBA" id="ARBA00022801"/>
    </source>
</evidence>
<feature type="domain" description="Amidase" evidence="5">
    <location>
        <begin position="85"/>
        <end position="538"/>
    </location>
</feature>
<dbReference type="InterPro" id="IPR036928">
    <property type="entry name" value="AS_sf"/>
</dbReference>
<comment type="similarity">
    <text evidence="1">Belongs to the amidase family.</text>
</comment>
<proteinExistence type="inferred from homology"/>
<keyword evidence="7" id="KW-1185">Reference proteome</keyword>
<dbReference type="PANTHER" id="PTHR46072:SF2">
    <property type="entry name" value="AMIDASE (EUROFUNG)"/>
    <property type="match status" value="1"/>
</dbReference>
<dbReference type="VEuPathDB" id="FungiDB:TRICI_006153"/>
<dbReference type="Gene3D" id="3.90.1300.10">
    <property type="entry name" value="Amidase signature (AS) domain"/>
    <property type="match status" value="1"/>
</dbReference>